<feature type="domain" description="Protein kinase" evidence="5">
    <location>
        <begin position="43"/>
        <end position="306"/>
    </location>
</feature>
<reference evidence="6" key="1">
    <citation type="journal article" date="2023" name="Mol. Phylogenet. Evol.">
        <title>Genome-scale phylogeny and comparative genomics of the fungal order Sordariales.</title>
        <authorList>
            <person name="Hensen N."/>
            <person name="Bonometti L."/>
            <person name="Westerberg I."/>
            <person name="Brannstrom I.O."/>
            <person name="Guillou S."/>
            <person name="Cros-Aarteil S."/>
            <person name="Calhoun S."/>
            <person name="Haridas S."/>
            <person name="Kuo A."/>
            <person name="Mondo S."/>
            <person name="Pangilinan J."/>
            <person name="Riley R."/>
            <person name="LaButti K."/>
            <person name="Andreopoulos B."/>
            <person name="Lipzen A."/>
            <person name="Chen C."/>
            <person name="Yan M."/>
            <person name="Daum C."/>
            <person name="Ng V."/>
            <person name="Clum A."/>
            <person name="Steindorff A."/>
            <person name="Ohm R.A."/>
            <person name="Martin F."/>
            <person name="Silar P."/>
            <person name="Natvig D.O."/>
            <person name="Lalanne C."/>
            <person name="Gautier V."/>
            <person name="Ament-Velasquez S.L."/>
            <person name="Kruys A."/>
            <person name="Hutchinson M.I."/>
            <person name="Powell A.J."/>
            <person name="Barry K."/>
            <person name="Miller A.N."/>
            <person name="Grigoriev I.V."/>
            <person name="Debuchy R."/>
            <person name="Gladieux P."/>
            <person name="Hiltunen Thoren M."/>
            <person name="Johannesson H."/>
        </authorList>
    </citation>
    <scope>NUCLEOTIDE SEQUENCE</scope>
    <source>
        <strain evidence="6">SMH4131-1</strain>
    </source>
</reference>
<sequence>MEASDLVKDSELETKFFDDHLRHIFYRRGTNATDRRIRLSEKWVRNRQLGSGSFGTVWLETCKKTVRQGTPTTRAVKEIKVHPRVDITRELEAIAKFSNNKFEPCFVRSYGWFRGPESIFITMEYILHGDLRHHLRKLLPESEVKTISQQLLEGLKHMFDNRFVHRDLKPENILVVAKGPHWLVQISDFGISKRLQEGGTIQGTMRQGTLGFMAPELLGFVAEKRFPFAVDMWSLGAVAFRMFTGKQYLADYDEMREFVQGNRPFPSEELLGGGISEAGLDFIQKLLLADPGSRMTPDTAGAHEWHTELNRRS</sequence>
<dbReference type="GO" id="GO:0005524">
    <property type="term" value="F:ATP binding"/>
    <property type="evidence" value="ECO:0007669"/>
    <property type="project" value="InterPro"/>
</dbReference>
<dbReference type="GO" id="GO:0004674">
    <property type="term" value="F:protein serine/threonine kinase activity"/>
    <property type="evidence" value="ECO:0007669"/>
    <property type="project" value="InterPro"/>
</dbReference>
<keyword evidence="7" id="KW-1185">Reference proteome</keyword>
<dbReference type="PROSITE" id="PS50011">
    <property type="entry name" value="PROTEIN_KINASE_DOM"/>
    <property type="match status" value="1"/>
</dbReference>
<dbReference type="Proteomes" id="UP001286456">
    <property type="component" value="Unassembled WGS sequence"/>
</dbReference>
<dbReference type="GO" id="GO:0034045">
    <property type="term" value="C:phagophore assembly site membrane"/>
    <property type="evidence" value="ECO:0007669"/>
    <property type="project" value="UniProtKB-SubCell"/>
</dbReference>
<dbReference type="Pfam" id="PF00069">
    <property type="entry name" value="Pkinase"/>
    <property type="match status" value="1"/>
</dbReference>
<dbReference type="SUPFAM" id="SSF56112">
    <property type="entry name" value="Protein kinase-like (PK-like)"/>
    <property type="match status" value="1"/>
</dbReference>
<protein>
    <recommendedName>
        <fullName evidence="4">Autophagy-related protein 1</fullName>
    </recommendedName>
</protein>
<dbReference type="EMBL" id="JAUEPO010000005">
    <property type="protein sequence ID" value="KAK3320599.1"/>
    <property type="molecule type" value="Genomic_DNA"/>
</dbReference>
<reference evidence="6" key="2">
    <citation type="submission" date="2023-06" db="EMBL/GenBank/DDBJ databases">
        <authorList>
            <consortium name="Lawrence Berkeley National Laboratory"/>
            <person name="Haridas S."/>
            <person name="Hensen N."/>
            <person name="Bonometti L."/>
            <person name="Westerberg I."/>
            <person name="Brannstrom I.O."/>
            <person name="Guillou S."/>
            <person name="Cros-Aarteil S."/>
            <person name="Calhoun S."/>
            <person name="Kuo A."/>
            <person name="Mondo S."/>
            <person name="Pangilinan J."/>
            <person name="Riley R."/>
            <person name="Labutti K."/>
            <person name="Andreopoulos B."/>
            <person name="Lipzen A."/>
            <person name="Chen C."/>
            <person name="Yanf M."/>
            <person name="Daum C."/>
            <person name="Ng V."/>
            <person name="Clum A."/>
            <person name="Steindorff A."/>
            <person name="Ohm R."/>
            <person name="Martin F."/>
            <person name="Silar P."/>
            <person name="Natvig D."/>
            <person name="Lalanne C."/>
            <person name="Gautier V."/>
            <person name="Ament-Velasquez S.L."/>
            <person name="Kruys A."/>
            <person name="Hutchinson M.I."/>
            <person name="Powell A.J."/>
            <person name="Barry K."/>
            <person name="Miller A.N."/>
            <person name="Grigoriev I.V."/>
            <person name="Debuchy R."/>
            <person name="Gladieux P."/>
            <person name="Thoren M.H."/>
            <person name="Johannesson H."/>
        </authorList>
    </citation>
    <scope>NUCLEOTIDE SEQUENCE</scope>
    <source>
        <strain evidence="6">SMH4131-1</strain>
    </source>
</reference>
<dbReference type="PANTHER" id="PTHR24348">
    <property type="entry name" value="SERINE/THREONINE-PROTEIN KINASE UNC-51-RELATED"/>
    <property type="match status" value="1"/>
</dbReference>
<dbReference type="InterPro" id="IPR000719">
    <property type="entry name" value="Prot_kinase_dom"/>
</dbReference>
<keyword evidence="6" id="KW-0808">Transferase</keyword>
<dbReference type="InterPro" id="IPR008271">
    <property type="entry name" value="Ser/Thr_kinase_AS"/>
</dbReference>
<evidence type="ECO:0000256" key="2">
    <source>
        <dbReference type="ARBA" id="ARBA00022448"/>
    </source>
</evidence>
<dbReference type="SMART" id="SM00220">
    <property type="entry name" value="S_TKc"/>
    <property type="match status" value="1"/>
</dbReference>
<proteinExistence type="predicted"/>
<dbReference type="GO" id="GO:0010506">
    <property type="term" value="P:regulation of autophagy"/>
    <property type="evidence" value="ECO:0007669"/>
    <property type="project" value="InterPro"/>
</dbReference>
<comment type="caution">
    <text evidence="6">The sequence shown here is derived from an EMBL/GenBank/DDBJ whole genome shotgun (WGS) entry which is preliminary data.</text>
</comment>
<dbReference type="GO" id="GO:0006914">
    <property type="term" value="P:autophagy"/>
    <property type="evidence" value="ECO:0007669"/>
    <property type="project" value="UniProtKB-KW"/>
</dbReference>
<gene>
    <name evidence="6" type="ORF">B0T19DRAFT_492662</name>
</gene>
<keyword evidence="2" id="KW-0813">Transport</keyword>
<dbReference type="PANTHER" id="PTHR24348:SF68">
    <property type="entry name" value="SERINE_THREONINE-PROTEIN KINASE ATG1C"/>
    <property type="match status" value="1"/>
</dbReference>
<name>A0AAE0M7B4_9PEZI</name>
<keyword evidence="6" id="KW-0418">Kinase</keyword>
<evidence type="ECO:0000256" key="3">
    <source>
        <dbReference type="ARBA" id="ARBA00023006"/>
    </source>
</evidence>
<evidence type="ECO:0000256" key="4">
    <source>
        <dbReference type="ARBA" id="ARBA00030237"/>
    </source>
</evidence>
<evidence type="ECO:0000313" key="7">
    <source>
        <dbReference type="Proteomes" id="UP001286456"/>
    </source>
</evidence>
<keyword evidence="3" id="KW-0072">Autophagy</keyword>
<dbReference type="InterPro" id="IPR045269">
    <property type="entry name" value="Atg1-like"/>
</dbReference>
<dbReference type="Gene3D" id="1.10.510.10">
    <property type="entry name" value="Transferase(Phosphotransferase) domain 1"/>
    <property type="match status" value="1"/>
</dbReference>
<evidence type="ECO:0000313" key="6">
    <source>
        <dbReference type="EMBL" id="KAK3320599.1"/>
    </source>
</evidence>
<evidence type="ECO:0000259" key="5">
    <source>
        <dbReference type="PROSITE" id="PS50011"/>
    </source>
</evidence>
<evidence type="ECO:0000256" key="1">
    <source>
        <dbReference type="ARBA" id="ARBA00004623"/>
    </source>
</evidence>
<dbReference type="AlphaFoldDB" id="A0AAE0M7B4"/>
<comment type="subcellular location">
    <subcellularLocation>
        <location evidence="1">Preautophagosomal structure membrane</location>
        <topology evidence="1">Peripheral membrane protein</topology>
    </subcellularLocation>
</comment>
<dbReference type="PROSITE" id="PS00108">
    <property type="entry name" value="PROTEIN_KINASE_ST"/>
    <property type="match status" value="1"/>
</dbReference>
<accession>A0AAE0M7B4</accession>
<organism evidence="6 7">
    <name type="scientific">Cercophora scortea</name>
    <dbReference type="NCBI Taxonomy" id="314031"/>
    <lineage>
        <taxon>Eukaryota</taxon>
        <taxon>Fungi</taxon>
        <taxon>Dikarya</taxon>
        <taxon>Ascomycota</taxon>
        <taxon>Pezizomycotina</taxon>
        <taxon>Sordariomycetes</taxon>
        <taxon>Sordariomycetidae</taxon>
        <taxon>Sordariales</taxon>
        <taxon>Lasiosphaeriaceae</taxon>
        <taxon>Cercophora</taxon>
    </lineage>
</organism>
<dbReference type="InterPro" id="IPR011009">
    <property type="entry name" value="Kinase-like_dom_sf"/>
</dbReference>